<organism evidence="2 3">
    <name type="scientific">Saccharopolyspora erythraea</name>
    <name type="common">Streptomyces erythraeus</name>
    <dbReference type="NCBI Taxonomy" id="1836"/>
    <lineage>
        <taxon>Bacteria</taxon>
        <taxon>Bacillati</taxon>
        <taxon>Actinomycetota</taxon>
        <taxon>Actinomycetes</taxon>
        <taxon>Pseudonocardiales</taxon>
        <taxon>Pseudonocardiaceae</taxon>
        <taxon>Saccharopolyspora</taxon>
    </lineage>
</organism>
<protein>
    <recommendedName>
        <fullName evidence="1">Mycothiol-dependent maleylpyruvate isomerase metal-binding domain-containing protein</fullName>
    </recommendedName>
</protein>
<dbReference type="NCBIfam" id="TIGR03083">
    <property type="entry name" value="maleylpyruvate isomerase family mycothiol-dependent enzyme"/>
    <property type="match status" value="1"/>
</dbReference>
<comment type="caution">
    <text evidence="2">The sequence shown here is derived from an EMBL/GenBank/DDBJ whole genome shotgun (WGS) entry which is preliminary data.</text>
</comment>
<evidence type="ECO:0000259" key="1">
    <source>
        <dbReference type="Pfam" id="PF11716"/>
    </source>
</evidence>
<dbReference type="EMBL" id="BAAAGS010000042">
    <property type="protein sequence ID" value="GAA0546701.1"/>
    <property type="molecule type" value="Genomic_DNA"/>
</dbReference>
<dbReference type="RefSeq" id="WP_009947931.1">
    <property type="nucleotide sequence ID" value="NZ_BAAAGS010000042.1"/>
</dbReference>
<name>A0ABN1DLR1_SACER</name>
<evidence type="ECO:0000313" key="3">
    <source>
        <dbReference type="Proteomes" id="UP001500729"/>
    </source>
</evidence>
<dbReference type="InterPro" id="IPR024344">
    <property type="entry name" value="MDMPI_metal-binding"/>
</dbReference>
<evidence type="ECO:0000313" key="2">
    <source>
        <dbReference type="EMBL" id="GAA0546701.1"/>
    </source>
</evidence>
<proteinExistence type="predicted"/>
<dbReference type="Proteomes" id="UP001500729">
    <property type="component" value="Unassembled WGS sequence"/>
</dbReference>
<dbReference type="SUPFAM" id="SSF109854">
    <property type="entry name" value="DinB/YfiT-like putative metalloenzymes"/>
    <property type="match status" value="1"/>
</dbReference>
<accession>A0ABN1DLR1</accession>
<gene>
    <name evidence="2" type="ORF">GCM10009533_51890</name>
</gene>
<dbReference type="InterPro" id="IPR034660">
    <property type="entry name" value="DinB/YfiT-like"/>
</dbReference>
<feature type="domain" description="Mycothiol-dependent maleylpyruvate isomerase metal-binding" evidence="1">
    <location>
        <begin position="6"/>
        <end position="159"/>
    </location>
</feature>
<dbReference type="Pfam" id="PF11716">
    <property type="entry name" value="MDMPI_N"/>
    <property type="match status" value="1"/>
</dbReference>
<dbReference type="Gene3D" id="1.20.120.450">
    <property type="entry name" value="dinb family like domain"/>
    <property type="match status" value="1"/>
</dbReference>
<dbReference type="InterPro" id="IPR017517">
    <property type="entry name" value="Maleyloyr_isom"/>
</dbReference>
<keyword evidence="3" id="KW-1185">Reference proteome</keyword>
<reference evidence="2 3" key="1">
    <citation type="journal article" date="2019" name="Int. J. Syst. Evol. Microbiol.">
        <title>The Global Catalogue of Microorganisms (GCM) 10K type strain sequencing project: providing services to taxonomists for standard genome sequencing and annotation.</title>
        <authorList>
            <consortium name="The Broad Institute Genomics Platform"/>
            <consortium name="The Broad Institute Genome Sequencing Center for Infectious Disease"/>
            <person name="Wu L."/>
            <person name="Ma J."/>
        </authorList>
    </citation>
    <scope>NUCLEOTIDE SEQUENCE [LARGE SCALE GENOMIC DNA]</scope>
    <source>
        <strain evidence="2 3">JCM 10303</strain>
    </source>
</reference>
<sequence>MIVDELEQAWRGWADLGSALGDEQWRTPTRLDGWAVRDVFAHCAPAIGAAGAAWNAPPAEAPVTHSDDAAELLRFFQQPGGVAHEHAGDIRDQAVAKAAAAPAEELLEAFTVTAPKLIAKMRETPLDHRIDYIGVAVLSAREVMRILLMEAVVHYVDMATALDMPVPGPVAGAPLRTIAHLLTDLADPVAFIDAATGRSKTPVLPVLR</sequence>